<dbReference type="InterPro" id="IPR019776">
    <property type="entry name" value="Flagellar_basal_body_rod_CS"/>
</dbReference>
<gene>
    <name evidence="9" type="ORF">NB231_05320</name>
</gene>
<keyword evidence="9" id="KW-0282">Flagellum</keyword>
<keyword evidence="9" id="KW-0966">Cell projection</keyword>
<dbReference type="EMBL" id="AAOF01000004">
    <property type="protein sequence ID" value="EAR22303.1"/>
    <property type="molecule type" value="Genomic_DNA"/>
</dbReference>
<organism evidence="9 10">
    <name type="scientific">Nitrococcus mobilis Nb-231</name>
    <dbReference type="NCBI Taxonomy" id="314278"/>
    <lineage>
        <taxon>Bacteria</taxon>
        <taxon>Pseudomonadati</taxon>
        <taxon>Pseudomonadota</taxon>
        <taxon>Gammaproteobacteria</taxon>
        <taxon>Chromatiales</taxon>
        <taxon>Ectothiorhodospiraceae</taxon>
        <taxon>Nitrococcus</taxon>
    </lineage>
</organism>
<dbReference type="NCBIfam" id="TIGR01395">
    <property type="entry name" value="FlgC"/>
    <property type="match status" value="1"/>
</dbReference>
<evidence type="ECO:0000313" key="9">
    <source>
        <dbReference type="EMBL" id="EAR22303.1"/>
    </source>
</evidence>
<dbReference type="InterPro" id="IPR010930">
    <property type="entry name" value="Flg_bb/hook_C_dom"/>
</dbReference>
<keyword evidence="9" id="KW-0969">Cilium</keyword>
<dbReference type="STRING" id="314278.NB231_05320"/>
<dbReference type="InterPro" id="IPR006299">
    <property type="entry name" value="FlgC"/>
</dbReference>
<dbReference type="Pfam" id="PF06429">
    <property type="entry name" value="Flg_bbr_C"/>
    <property type="match status" value="1"/>
</dbReference>
<evidence type="ECO:0000313" key="10">
    <source>
        <dbReference type="Proteomes" id="UP000003374"/>
    </source>
</evidence>
<proteinExistence type="inferred from homology"/>
<evidence type="ECO:0000259" key="7">
    <source>
        <dbReference type="Pfam" id="PF00460"/>
    </source>
</evidence>
<comment type="subunit">
    <text evidence="5 6">The basal body constitutes a major portion of the flagellar organelle and consists of four rings (L,P,S, and M) mounted on a central rod. The rod consists of about 26 subunits of FlgG in the distal portion, and FlgB, FlgC and FlgF are thought to build up the proximal portion of the rod with about 6 subunits each.</text>
</comment>
<accession>A4BQE8</accession>
<keyword evidence="4 6" id="KW-0975">Bacterial flagellum</keyword>
<feature type="domain" description="Flagellar basal body rod protein N-terminal" evidence="7">
    <location>
        <begin position="10"/>
        <end position="36"/>
    </location>
</feature>
<reference evidence="9 10" key="1">
    <citation type="submission" date="2006-02" db="EMBL/GenBank/DDBJ databases">
        <authorList>
            <person name="Waterbury J."/>
            <person name="Ferriera S."/>
            <person name="Johnson J."/>
            <person name="Kravitz S."/>
            <person name="Halpern A."/>
            <person name="Remington K."/>
            <person name="Beeson K."/>
            <person name="Tran B."/>
            <person name="Rogers Y.-H."/>
            <person name="Friedman R."/>
            <person name="Venter J.C."/>
        </authorList>
    </citation>
    <scope>NUCLEOTIDE SEQUENCE [LARGE SCALE GENOMIC DNA]</scope>
    <source>
        <strain evidence="9 10">Nb-231</strain>
    </source>
</reference>
<name>A4BQE8_9GAMM</name>
<feature type="domain" description="Flagellar basal-body/hook protein C-terminal" evidence="8">
    <location>
        <begin position="93"/>
        <end position="137"/>
    </location>
</feature>
<evidence type="ECO:0000256" key="2">
    <source>
        <dbReference type="ARBA" id="ARBA00009677"/>
    </source>
</evidence>
<comment type="similarity">
    <text evidence="2">Belongs to the flagella basal body rod proteins family.</text>
</comment>
<dbReference type="PANTHER" id="PTHR30435:SF2">
    <property type="entry name" value="FLAGELLAR BASAL-BODY ROD PROTEIN FLGC"/>
    <property type="match status" value="1"/>
</dbReference>
<dbReference type="GO" id="GO:0030694">
    <property type="term" value="C:bacterial-type flagellum basal body, rod"/>
    <property type="evidence" value="ECO:0007669"/>
    <property type="project" value="UniProtKB-UniRule"/>
</dbReference>
<evidence type="ECO:0000259" key="8">
    <source>
        <dbReference type="Pfam" id="PF06429"/>
    </source>
</evidence>
<dbReference type="AlphaFoldDB" id="A4BQE8"/>
<comment type="caution">
    <text evidence="9">The sequence shown here is derived from an EMBL/GenBank/DDBJ whole genome shotgun (WGS) entry which is preliminary data.</text>
</comment>
<evidence type="ECO:0000256" key="4">
    <source>
        <dbReference type="ARBA" id="ARBA00023143"/>
    </source>
</evidence>
<evidence type="ECO:0000256" key="1">
    <source>
        <dbReference type="ARBA" id="ARBA00004117"/>
    </source>
</evidence>
<dbReference type="HOGENOM" id="CLU_123272_1_0_6"/>
<dbReference type="GO" id="GO:0071978">
    <property type="term" value="P:bacterial-type flagellum-dependent swarming motility"/>
    <property type="evidence" value="ECO:0007669"/>
    <property type="project" value="TreeGrafter"/>
</dbReference>
<protein>
    <recommendedName>
        <fullName evidence="3 6">Flagellar basal-body rod protein FlgC</fullName>
    </recommendedName>
</protein>
<dbReference type="InterPro" id="IPR001444">
    <property type="entry name" value="Flag_bb_rod_N"/>
</dbReference>
<sequence length="139" mass="14865">MIMALFDIFDVAGSAMSAQALRLNITASNMANADTVASTPERAYKARQPVFAAALNTAHDTVSAVPVQLRGVVTSSAAAEPLYQPNNPLADADGYVYRSNVNTVEAMVNMISASRSYQNNVEVVSTSRDLLLQTLRLGR</sequence>
<dbReference type="eggNOG" id="COG1558">
    <property type="taxonomic scope" value="Bacteria"/>
</dbReference>
<dbReference type="PROSITE" id="PS00588">
    <property type="entry name" value="FLAGELLA_BB_ROD"/>
    <property type="match status" value="1"/>
</dbReference>
<dbReference type="PANTHER" id="PTHR30435">
    <property type="entry name" value="FLAGELLAR PROTEIN"/>
    <property type="match status" value="1"/>
</dbReference>
<evidence type="ECO:0000256" key="6">
    <source>
        <dbReference type="RuleBase" id="RU362062"/>
    </source>
</evidence>
<keyword evidence="10" id="KW-1185">Reference proteome</keyword>
<dbReference type="Pfam" id="PF00460">
    <property type="entry name" value="Flg_bb_rod"/>
    <property type="match status" value="1"/>
</dbReference>
<dbReference type="Proteomes" id="UP000003374">
    <property type="component" value="Unassembled WGS sequence"/>
</dbReference>
<evidence type="ECO:0000256" key="3">
    <source>
        <dbReference type="ARBA" id="ARBA00017941"/>
    </source>
</evidence>
<comment type="subcellular location">
    <subcellularLocation>
        <location evidence="1 6">Bacterial flagellum basal body</location>
    </subcellularLocation>
</comment>
<evidence type="ECO:0000256" key="5">
    <source>
        <dbReference type="ARBA" id="ARBA00025933"/>
    </source>
</evidence>